<evidence type="ECO:0000256" key="10">
    <source>
        <dbReference type="RuleBase" id="RU003410"/>
    </source>
</evidence>
<evidence type="ECO:0000256" key="2">
    <source>
        <dbReference type="ARBA" id="ARBA00012274"/>
    </source>
</evidence>
<dbReference type="InterPro" id="IPR005144">
    <property type="entry name" value="ATP-cone_dom"/>
</dbReference>
<evidence type="ECO:0000256" key="1">
    <source>
        <dbReference type="ARBA" id="ARBA00010406"/>
    </source>
</evidence>
<dbReference type="RefSeq" id="XP_062875299.1">
    <property type="nucleotide sequence ID" value="XM_063019229.1"/>
</dbReference>
<feature type="compositionally biased region" description="Polar residues" evidence="11">
    <location>
        <begin position="825"/>
        <end position="841"/>
    </location>
</feature>
<dbReference type="GO" id="GO:0009263">
    <property type="term" value="P:deoxyribonucleotide biosynthetic process"/>
    <property type="evidence" value="ECO:0007669"/>
    <property type="project" value="UniProtKB-KW"/>
</dbReference>
<evidence type="ECO:0000313" key="14">
    <source>
        <dbReference type="Proteomes" id="UP001338582"/>
    </source>
</evidence>
<dbReference type="Gene3D" id="3.20.70.20">
    <property type="match status" value="1"/>
</dbReference>
<evidence type="ECO:0000256" key="11">
    <source>
        <dbReference type="SAM" id="MobiDB-lite"/>
    </source>
</evidence>
<dbReference type="CDD" id="cd01679">
    <property type="entry name" value="RNR_I"/>
    <property type="match status" value="1"/>
</dbReference>
<dbReference type="KEGG" id="asau:88171204"/>
<dbReference type="EMBL" id="CP138894">
    <property type="protein sequence ID" value="WPK22912.1"/>
    <property type="molecule type" value="Genomic_DNA"/>
</dbReference>
<dbReference type="PRINTS" id="PR01183">
    <property type="entry name" value="RIBORDTASEM1"/>
</dbReference>
<evidence type="ECO:0000256" key="8">
    <source>
        <dbReference type="ARBA" id="ARBA00024942"/>
    </source>
</evidence>
<accession>A0AAX4H2Z2</accession>
<evidence type="ECO:0000256" key="6">
    <source>
        <dbReference type="ARBA" id="ARBA00023002"/>
    </source>
</evidence>
<dbReference type="GO" id="GO:0005971">
    <property type="term" value="C:ribonucleoside-diphosphate reductase complex"/>
    <property type="evidence" value="ECO:0007669"/>
    <property type="project" value="TreeGrafter"/>
</dbReference>
<dbReference type="PROSITE" id="PS51161">
    <property type="entry name" value="ATP_CONE"/>
    <property type="match status" value="1"/>
</dbReference>
<keyword evidence="6 10" id="KW-0560">Oxidoreductase</keyword>
<dbReference type="GO" id="GO:0005524">
    <property type="term" value="F:ATP binding"/>
    <property type="evidence" value="ECO:0007669"/>
    <property type="project" value="UniProtKB-UniRule"/>
</dbReference>
<keyword evidence="5 9" id="KW-0067">ATP-binding</keyword>
<dbReference type="GeneID" id="88171204"/>
<dbReference type="InterPro" id="IPR013509">
    <property type="entry name" value="RNR_lsu_N"/>
</dbReference>
<organism evidence="13 14">
    <name type="scientific">Australozyma saopauloensis</name>
    <dbReference type="NCBI Taxonomy" id="291208"/>
    <lineage>
        <taxon>Eukaryota</taxon>
        <taxon>Fungi</taxon>
        <taxon>Dikarya</taxon>
        <taxon>Ascomycota</taxon>
        <taxon>Saccharomycotina</taxon>
        <taxon>Pichiomycetes</taxon>
        <taxon>Metschnikowiaceae</taxon>
        <taxon>Australozyma</taxon>
    </lineage>
</organism>
<dbReference type="SUPFAM" id="SSF51998">
    <property type="entry name" value="PFL-like glycyl radical enzymes"/>
    <property type="match status" value="1"/>
</dbReference>
<proteinExistence type="inferred from homology"/>
<feature type="domain" description="ATP-cone" evidence="12">
    <location>
        <begin position="1"/>
        <end position="94"/>
    </location>
</feature>
<comment type="catalytic activity">
    <reaction evidence="10">
        <text>a 2'-deoxyribonucleoside 5'-diphosphate + [thioredoxin]-disulfide + H2O = a ribonucleoside 5'-diphosphate + [thioredoxin]-dithiol</text>
        <dbReference type="Rhea" id="RHEA:23252"/>
        <dbReference type="Rhea" id="RHEA-COMP:10698"/>
        <dbReference type="Rhea" id="RHEA-COMP:10700"/>
        <dbReference type="ChEBI" id="CHEBI:15377"/>
        <dbReference type="ChEBI" id="CHEBI:29950"/>
        <dbReference type="ChEBI" id="CHEBI:50058"/>
        <dbReference type="ChEBI" id="CHEBI:57930"/>
        <dbReference type="ChEBI" id="CHEBI:73316"/>
        <dbReference type="EC" id="1.17.4.1"/>
    </reaction>
</comment>
<keyword evidence="7 10" id="KW-0215">Deoxyribonucleotide synthesis</keyword>
<dbReference type="PROSITE" id="PS00089">
    <property type="entry name" value="RIBORED_LARGE"/>
    <property type="match status" value="1"/>
</dbReference>
<evidence type="ECO:0000256" key="4">
    <source>
        <dbReference type="ARBA" id="ARBA00022741"/>
    </source>
</evidence>
<dbReference type="InterPro" id="IPR013346">
    <property type="entry name" value="NrdE_NrdA_C"/>
</dbReference>
<feature type="compositionally biased region" description="Polar residues" evidence="11">
    <location>
        <begin position="848"/>
        <end position="857"/>
    </location>
</feature>
<dbReference type="Pfam" id="PF00317">
    <property type="entry name" value="Ribonuc_red_lgN"/>
    <property type="match status" value="1"/>
</dbReference>
<keyword evidence="3" id="KW-0021">Allosteric enzyme</keyword>
<evidence type="ECO:0000256" key="7">
    <source>
        <dbReference type="ARBA" id="ARBA00023116"/>
    </source>
</evidence>
<protein>
    <recommendedName>
        <fullName evidence="2 10">Ribonucleoside-diphosphate reductase</fullName>
        <ecNumber evidence="2 10">1.17.4.1</ecNumber>
    </recommendedName>
</protein>
<evidence type="ECO:0000256" key="5">
    <source>
        <dbReference type="ARBA" id="ARBA00022840"/>
    </source>
</evidence>
<evidence type="ECO:0000313" key="13">
    <source>
        <dbReference type="EMBL" id="WPK22912.1"/>
    </source>
</evidence>
<dbReference type="PANTHER" id="PTHR11573:SF28">
    <property type="entry name" value="RIBONUCLEOSIDE-DIPHOSPHATE REDUCTASE"/>
    <property type="match status" value="1"/>
</dbReference>
<gene>
    <name evidence="13" type="ORF">PUMCH_000135</name>
</gene>
<evidence type="ECO:0000259" key="12">
    <source>
        <dbReference type="PROSITE" id="PS51161"/>
    </source>
</evidence>
<evidence type="ECO:0000256" key="3">
    <source>
        <dbReference type="ARBA" id="ARBA00022533"/>
    </source>
</evidence>
<comment type="function">
    <text evidence="8 10">Provides the precursors necessary for DNA synthesis. Catalyzes the biosynthesis of deoxyribonucleotides from the corresponding ribonucleotides.</text>
</comment>
<dbReference type="InterPro" id="IPR039718">
    <property type="entry name" value="Rrm1"/>
</dbReference>
<comment type="similarity">
    <text evidence="1 10">Belongs to the ribonucleoside diphosphate reductase large chain family.</text>
</comment>
<dbReference type="InterPro" id="IPR000788">
    <property type="entry name" value="RNR_lg_C"/>
</dbReference>
<dbReference type="NCBIfam" id="TIGR02506">
    <property type="entry name" value="NrdE_NrdA"/>
    <property type="match status" value="1"/>
</dbReference>
<dbReference type="Proteomes" id="UP001338582">
    <property type="component" value="Chromosome 1"/>
</dbReference>
<keyword evidence="14" id="KW-1185">Reference proteome</keyword>
<dbReference type="AlphaFoldDB" id="A0AAX4H2Z2"/>
<dbReference type="SUPFAM" id="SSF48168">
    <property type="entry name" value="R1 subunit of ribonucleotide reductase, N-terminal domain"/>
    <property type="match status" value="1"/>
</dbReference>
<dbReference type="InterPro" id="IPR008926">
    <property type="entry name" value="RNR_R1-su_N"/>
</dbReference>
<dbReference type="Pfam" id="PF02867">
    <property type="entry name" value="Ribonuc_red_lgC"/>
    <property type="match status" value="1"/>
</dbReference>
<sequence length="886" mass="99670">MTSVQYEGDPKLLPFDSNRLFHLYTKLSENLDISNADLEDAAHSIALALPSTITVDELLHLAAESLAQKIVVNPDFSNLAGRVDVHAIHRSIPHDFATNFERLHRYLHPKTRHPQPLVSDEASAFVRKHADFLNRLIVSSRDYDITFFGMRTLAKSYLIKANNRTAETPQYMFLRVAIGIHALALQGAPEAEILSQIARTYNLMSQKYFIHSSPTLFNAATVSGYLSLCFLMAVDDDSIDGIYKSLHKAALISKASGGIGIHVNNIRSNGSLIRSSNGTSNGLVPMLRVFNSTARYVDQGGNKRPGAIAVYVEPWHGDIEEILDLRKNHGPEELRARDLFYALWIPDLFMKRVKNNEDWSLFSPSEAPGLSEVYGDEFEDLYNKYEEEGLAITLFKARKLWVKILETQTETGMPFMLYKDSCNKKLNQKNCGTIKSSNLCCEIVQYLSEKETAVCNLALLALPSYVVETGTTVSFDFQKLHEVTKCVTRNLDQVIDSTLYPTKSAKVSNLKHRPLAIGVQGLADVFMQLRLPFDSEEAKQVNVRIFETIYHGAIESSMELAKEKGHYESFKGSPASFGILQFDMWNCKPTFFDDWDELKKRIMKHGLRNSLLVAPMPTASTSQILGFNECFEPFTSNIYLRRVLSGEFQVVNKNLVKDLIKLGIWNNAMKEQIIIDDGLIQNIDIIPQPLKDIYKTVWEISQKSIVDMAVARGSFIDQLQSLNIHLKNPTFKNLTSCHFYGWERGLKTGMYYLRTKAASRAIQFSVDATKSALELESMSKPDIGLLMAPKYIETRSYPKKISEDSNPRRKLAALKRSLLLLSTPNTDVSLSRSPSTDNSEVQSKEQSPKAITSSKTTSPEEDYDIYDTTPISCNIANPENCESCSA</sequence>
<dbReference type="EC" id="1.17.4.1" evidence="2 10"/>
<evidence type="ECO:0000256" key="9">
    <source>
        <dbReference type="PROSITE-ProRule" id="PRU00492"/>
    </source>
</evidence>
<keyword evidence="4 9" id="KW-0547">Nucleotide-binding</keyword>
<reference evidence="13 14" key="1">
    <citation type="submission" date="2023-10" db="EMBL/GenBank/DDBJ databases">
        <title>Draft Genome Sequence of Candida saopaulonensis from a very Premature Infant with Sepsis.</title>
        <authorList>
            <person name="Ning Y."/>
            <person name="Dai R."/>
            <person name="Xiao M."/>
            <person name="Xu Y."/>
            <person name="Yan Q."/>
            <person name="Zhang L."/>
        </authorList>
    </citation>
    <scope>NUCLEOTIDE SEQUENCE [LARGE SCALE GENOMIC DNA]</scope>
    <source>
        <strain evidence="13 14">19XY460</strain>
    </source>
</reference>
<dbReference type="PANTHER" id="PTHR11573">
    <property type="entry name" value="RIBONUCLEOSIDE-DIPHOSPHATE REDUCTASE LARGE CHAIN"/>
    <property type="match status" value="1"/>
</dbReference>
<feature type="region of interest" description="Disordered" evidence="11">
    <location>
        <begin position="825"/>
        <end position="866"/>
    </location>
</feature>
<dbReference type="GO" id="GO:0004748">
    <property type="term" value="F:ribonucleoside-diphosphate reductase activity, thioredoxin disulfide as acceptor"/>
    <property type="evidence" value="ECO:0007669"/>
    <property type="project" value="UniProtKB-EC"/>
</dbReference>
<name>A0AAX4H2Z2_9ASCO</name>